<feature type="compositionally biased region" description="Basic and acidic residues" evidence="1">
    <location>
        <begin position="521"/>
        <end position="531"/>
    </location>
</feature>
<dbReference type="RefSeq" id="XP_002679612.1">
    <property type="nucleotide sequence ID" value="XM_002679566.1"/>
</dbReference>
<dbReference type="Proteomes" id="UP000006671">
    <property type="component" value="Unassembled WGS sequence"/>
</dbReference>
<name>D2V8V8_NAEGR</name>
<dbReference type="InParanoid" id="D2V8V8"/>
<proteinExistence type="predicted"/>
<dbReference type="EMBL" id="GG738857">
    <property type="protein sequence ID" value="EFC46868.1"/>
    <property type="molecule type" value="Genomic_DNA"/>
</dbReference>
<gene>
    <name evidence="2" type="ORF">NAEGRDRAFT_65299</name>
</gene>
<dbReference type="VEuPathDB" id="AmoebaDB:NAEGRDRAFT_65299"/>
<reference evidence="2 3" key="1">
    <citation type="journal article" date="2010" name="Cell">
        <title>The genome of Naegleria gruberi illuminates early eukaryotic versatility.</title>
        <authorList>
            <person name="Fritz-Laylin L.K."/>
            <person name="Prochnik S.E."/>
            <person name="Ginger M.L."/>
            <person name="Dacks J.B."/>
            <person name="Carpenter M.L."/>
            <person name="Field M.C."/>
            <person name="Kuo A."/>
            <person name="Paredez A."/>
            <person name="Chapman J."/>
            <person name="Pham J."/>
            <person name="Shu S."/>
            <person name="Neupane R."/>
            <person name="Cipriano M."/>
            <person name="Mancuso J."/>
            <person name="Tu H."/>
            <person name="Salamov A."/>
            <person name="Lindquist E."/>
            <person name="Shapiro H."/>
            <person name="Lucas S."/>
            <person name="Grigoriev I.V."/>
            <person name="Cande W.Z."/>
            <person name="Fulton C."/>
            <person name="Rokhsar D.S."/>
            <person name="Dawson S.C."/>
        </authorList>
    </citation>
    <scope>NUCLEOTIDE SEQUENCE [LARGE SCALE GENOMIC DNA]</scope>
    <source>
        <strain evidence="2 3">NEG-M</strain>
    </source>
</reference>
<accession>D2V8V8</accession>
<dbReference type="KEGG" id="ngr:NAEGRDRAFT_65299"/>
<dbReference type="AlphaFoldDB" id="D2V8V8"/>
<evidence type="ECO:0000256" key="1">
    <source>
        <dbReference type="SAM" id="MobiDB-lite"/>
    </source>
</evidence>
<organism evidence="3">
    <name type="scientific">Naegleria gruberi</name>
    <name type="common">Amoeba</name>
    <dbReference type="NCBI Taxonomy" id="5762"/>
    <lineage>
        <taxon>Eukaryota</taxon>
        <taxon>Discoba</taxon>
        <taxon>Heterolobosea</taxon>
        <taxon>Tetramitia</taxon>
        <taxon>Eutetramitia</taxon>
        <taxon>Vahlkampfiidae</taxon>
        <taxon>Naegleria</taxon>
    </lineage>
</organism>
<keyword evidence="3" id="KW-1185">Reference proteome</keyword>
<evidence type="ECO:0000313" key="2">
    <source>
        <dbReference type="EMBL" id="EFC46868.1"/>
    </source>
</evidence>
<evidence type="ECO:0000313" key="3">
    <source>
        <dbReference type="Proteomes" id="UP000006671"/>
    </source>
</evidence>
<dbReference type="GeneID" id="8859742"/>
<feature type="region of interest" description="Disordered" evidence="1">
    <location>
        <begin position="509"/>
        <end position="541"/>
    </location>
</feature>
<sequence length="610" mass="72009">MSQNFLPHSLPKGVKRRLVGLSEQGIKNKQKRKNIRKNQWKEKDFILFGLQDSNNVETTHRSRRNTSIPMKRGDHDEDFAHLPWEIYFHICLFLDLNDRVVKKLLLISSEISCKMLGVSSLKEMEVEKVRSSPYYELLTFLAIRNEIERFSNYANGKEKFVNRKNDLVSTSKELKTKWNQLQYKEQVYFYYYAKKSEMKKQIRNPKSEFTASKVFFRLENSIRDLNKYFPHWLSSKEEFGDTTSMHSYIKQHRNVERLYETLLNVKKVGIPVVSFGDEEFEFFESLDMKLNSLLFDSNRLRLSKSKVRNWKLMFEKQMEKRLHLDFTEQVFKWTKFYLLNETSPKHSEKSLQIDCKPLEEMIRLATKMDEKNLFFHLFERNYAHGEFRLLKQTKNNPKLMTPRTNDFMSLYQHVLGRIMKRRALDLSKPNLEIFTNFTVFMIQKWKEFHMWKFPNSTLTEEEIFHMFLSDGPRKSFTNALLMFKAKIIDSVRAEFPQFEFNEQHVDDLLEEARPRSRKNGKFKDPNTERTKQPKGTMPRGITCSTYSYSGRGSGLPIRGGRGGLPIRGGRGGLSIRGGRGRGGYLQAIPVSTLQPVQTQQPGFVPQPFQN</sequence>
<protein>
    <submittedName>
        <fullName evidence="2">Predicted protein</fullName>
    </submittedName>
</protein>